<evidence type="ECO:0000256" key="6">
    <source>
        <dbReference type="ARBA" id="ARBA00023239"/>
    </source>
</evidence>
<dbReference type="PROSITE" id="PS01049">
    <property type="entry name" value="YJEF_C_1"/>
    <property type="match status" value="1"/>
</dbReference>
<accession>A0A4S2MWC2</accession>
<evidence type="ECO:0000256" key="5">
    <source>
        <dbReference type="ARBA" id="ARBA00023027"/>
    </source>
</evidence>
<dbReference type="PROSITE" id="PS51383">
    <property type="entry name" value="YJEF_C_3"/>
    <property type="match status" value="1"/>
</dbReference>
<keyword evidence="1 8" id="KW-0597">Phosphoprotein</keyword>
<dbReference type="GO" id="GO:0047453">
    <property type="term" value="F:ATP-dependent NAD(P)H-hydrate dehydratase activity"/>
    <property type="evidence" value="ECO:0007669"/>
    <property type="project" value="UniProtKB-UniRule"/>
</dbReference>
<evidence type="ECO:0000313" key="11">
    <source>
        <dbReference type="Proteomes" id="UP000298138"/>
    </source>
</evidence>
<gene>
    <name evidence="10" type="ORF">EX30DRAFT_341253</name>
</gene>
<comment type="function">
    <text evidence="8">Catalyzes the dehydration of the S-form of NAD(P)HX at the expense of ATP, which is converted to ADP. Together with NAD(P)HX epimerase, which catalyzes the epimerization of the S- and R-forms, the enzyme allows the repair of both epimers of NAD(P)HX, a damaged form of NAD(P)H that is a result of enzymatic or heat-dependent hydration.</text>
</comment>
<dbReference type="NCBIfam" id="TIGR00196">
    <property type="entry name" value="yjeF_cterm"/>
    <property type="match status" value="1"/>
</dbReference>
<keyword evidence="8" id="KW-0963">Cytoplasm</keyword>
<dbReference type="PANTHER" id="PTHR12592">
    <property type="entry name" value="ATP-DEPENDENT (S)-NAD(P)H-HYDRATE DEHYDRATASE FAMILY MEMBER"/>
    <property type="match status" value="1"/>
</dbReference>
<dbReference type="InterPro" id="IPR017953">
    <property type="entry name" value="Carbohydrate_kinase_pred_CS"/>
</dbReference>
<dbReference type="SUPFAM" id="SSF53613">
    <property type="entry name" value="Ribokinase-like"/>
    <property type="match status" value="1"/>
</dbReference>
<comment type="catalytic activity">
    <reaction evidence="7 8">
        <text>(6S)-NADPHX + ATP = ADP + phosphate + NADPH + H(+)</text>
        <dbReference type="Rhea" id="RHEA:32231"/>
        <dbReference type="ChEBI" id="CHEBI:15378"/>
        <dbReference type="ChEBI" id="CHEBI:30616"/>
        <dbReference type="ChEBI" id="CHEBI:43474"/>
        <dbReference type="ChEBI" id="CHEBI:57783"/>
        <dbReference type="ChEBI" id="CHEBI:64076"/>
        <dbReference type="ChEBI" id="CHEBI:456216"/>
        <dbReference type="EC" id="4.2.1.93"/>
    </reaction>
</comment>
<dbReference type="AlphaFoldDB" id="A0A4S2MWC2"/>
<evidence type="ECO:0000313" key="10">
    <source>
        <dbReference type="EMBL" id="TGZ80938.1"/>
    </source>
</evidence>
<dbReference type="InterPro" id="IPR000631">
    <property type="entry name" value="CARKD"/>
</dbReference>
<name>A0A4S2MWC2_9PEZI</name>
<keyword evidence="6 8" id="KW-0456">Lyase</keyword>
<dbReference type="EC" id="4.2.1.93" evidence="8"/>
<dbReference type="PANTHER" id="PTHR12592:SF0">
    <property type="entry name" value="ATP-DEPENDENT (S)-NAD(P)H-HYDRATE DEHYDRATASE"/>
    <property type="match status" value="1"/>
</dbReference>
<dbReference type="InParanoid" id="A0A4S2MWC2"/>
<proteinExistence type="inferred from homology"/>
<sequence length="328" mass="35130">MPLSPSASTREILKNVKKFIPPLLESMHKGQQGRVAVVGGSEDYTGAPFFSANASALLGADLSHVICEPQAAAVIKTYSPNLMVHPYMRQSHHKDSITSNAKDVTDRVAGLLDRMHAIVVGPGLGRDGLMLESAGLIVEEAKRRGLPMVLDADGLQLVQKTPGIVRGYEQAVLTPNVVEFARLCKALDVDPEAGEKKEVCGKLATALGGVTIIQKGPQDYISNGQYTWVCDVPGGLKRSGGQGDTLTGSLATFLAWRKAYMDRLWDHDNSLSGSDLLQLAAFGAAALTRTCSRRAFEKKGRSMQALDLSVEVPAAFKELYGEGADPKL</sequence>
<keyword evidence="4" id="KW-0521">NADP</keyword>
<keyword evidence="10" id="KW-0418">Kinase</keyword>
<evidence type="ECO:0000256" key="4">
    <source>
        <dbReference type="ARBA" id="ARBA00022857"/>
    </source>
</evidence>
<dbReference type="GO" id="GO:0016301">
    <property type="term" value="F:kinase activity"/>
    <property type="evidence" value="ECO:0007669"/>
    <property type="project" value="UniProtKB-KW"/>
</dbReference>
<protein>
    <recommendedName>
        <fullName evidence="8">ATP-dependent (S)-NAD(P)H-hydrate dehydratase</fullName>
        <ecNumber evidence="8">4.2.1.93</ecNumber>
    </recommendedName>
    <alternativeName>
        <fullName evidence="8">ATP-dependent NAD(P)HX dehydratase</fullName>
    </alternativeName>
</protein>
<dbReference type="GO" id="GO:0005737">
    <property type="term" value="C:cytoplasm"/>
    <property type="evidence" value="ECO:0007669"/>
    <property type="project" value="UniProtKB-SubCell"/>
</dbReference>
<dbReference type="InterPro" id="IPR029056">
    <property type="entry name" value="Ribokinase-like"/>
</dbReference>
<comment type="similarity">
    <text evidence="8">Belongs to the NnrD/CARKD family.</text>
</comment>
<organism evidence="10 11">
    <name type="scientific">Ascodesmis nigricans</name>
    <dbReference type="NCBI Taxonomy" id="341454"/>
    <lineage>
        <taxon>Eukaryota</taxon>
        <taxon>Fungi</taxon>
        <taxon>Dikarya</taxon>
        <taxon>Ascomycota</taxon>
        <taxon>Pezizomycotina</taxon>
        <taxon>Pezizomycetes</taxon>
        <taxon>Pezizales</taxon>
        <taxon>Ascodesmidaceae</taxon>
        <taxon>Ascodesmis</taxon>
    </lineage>
</organism>
<comment type="catalytic activity">
    <reaction evidence="8">
        <text>(6S)-NADHX + ATP = ADP + phosphate + NADH + H(+)</text>
        <dbReference type="Rhea" id="RHEA:19017"/>
        <dbReference type="ChEBI" id="CHEBI:15378"/>
        <dbReference type="ChEBI" id="CHEBI:30616"/>
        <dbReference type="ChEBI" id="CHEBI:43474"/>
        <dbReference type="ChEBI" id="CHEBI:57945"/>
        <dbReference type="ChEBI" id="CHEBI:64074"/>
        <dbReference type="ChEBI" id="CHEBI:456216"/>
        <dbReference type="EC" id="4.2.1.93"/>
    </reaction>
</comment>
<dbReference type="EMBL" id="ML220122">
    <property type="protein sequence ID" value="TGZ80938.1"/>
    <property type="molecule type" value="Genomic_DNA"/>
</dbReference>
<keyword evidence="2 8" id="KW-0547">Nucleotide-binding</keyword>
<dbReference type="Proteomes" id="UP000298138">
    <property type="component" value="Unassembled WGS sequence"/>
</dbReference>
<dbReference type="OrthoDB" id="8110916at2759"/>
<keyword evidence="11" id="KW-1185">Reference proteome</keyword>
<feature type="binding site" evidence="8">
    <location>
        <position position="123"/>
    </location>
    <ligand>
        <name>(6S)-NADPHX</name>
        <dbReference type="ChEBI" id="CHEBI:64076"/>
    </ligand>
</feature>
<dbReference type="HAMAP" id="MF_01965">
    <property type="entry name" value="NADHX_dehydratase"/>
    <property type="match status" value="1"/>
</dbReference>
<keyword evidence="10" id="KW-0808">Transferase</keyword>
<feature type="binding site" evidence="8">
    <location>
        <begin position="215"/>
        <end position="219"/>
    </location>
    <ligand>
        <name>ATP</name>
        <dbReference type="ChEBI" id="CHEBI:30616"/>
    </ligand>
</feature>
<feature type="binding site" evidence="8">
    <location>
        <begin position="176"/>
        <end position="182"/>
    </location>
    <ligand>
        <name>(6S)-NADPHX</name>
        <dbReference type="ChEBI" id="CHEBI:64076"/>
    </ligand>
</feature>
<evidence type="ECO:0000256" key="2">
    <source>
        <dbReference type="ARBA" id="ARBA00022741"/>
    </source>
</evidence>
<dbReference type="FunFam" id="3.40.1190.20:FF:000023">
    <property type="entry name" value="ATP-dependent (S)-NAD(P)H-hydrate dehydratase"/>
    <property type="match status" value="1"/>
</dbReference>
<feature type="binding site" evidence="8">
    <location>
        <position position="244"/>
    </location>
    <ligand>
        <name>(6S)-NADPHX</name>
        <dbReference type="ChEBI" id="CHEBI:64076"/>
    </ligand>
</feature>
<dbReference type="STRING" id="341454.A0A4S2MWC2"/>
<comment type="cofactor">
    <cofactor evidence="8">
        <name>Mg(2+)</name>
        <dbReference type="ChEBI" id="CHEBI:18420"/>
    </cofactor>
</comment>
<keyword evidence="3 8" id="KW-0067">ATP-binding</keyword>
<evidence type="ECO:0000256" key="3">
    <source>
        <dbReference type="ARBA" id="ARBA00022840"/>
    </source>
</evidence>
<dbReference type="GO" id="GO:0046496">
    <property type="term" value="P:nicotinamide nucleotide metabolic process"/>
    <property type="evidence" value="ECO:0007669"/>
    <property type="project" value="UniProtKB-UniRule"/>
</dbReference>
<keyword evidence="5 8" id="KW-0520">NAD</keyword>
<evidence type="ECO:0000256" key="7">
    <source>
        <dbReference type="ARBA" id="ARBA00047472"/>
    </source>
</evidence>
<evidence type="ECO:0000256" key="1">
    <source>
        <dbReference type="ARBA" id="ARBA00022553"/>
    </source>
</evidence>
<reference evidence="10 11" key="1">
    <citation type="submission" date="2019-04" db="EMBL/GenBank/DDBJ databases">
        <title>Comparative genomics and transcriptomics to analyze fruiting body development in filamentous ascomycetes.</title>
        <authorList>
            <consortium name="DOE Joint Genome Institute"/>
            <person name="Lutkenhaus R."/>
            <person name="Traeger S."/>
            <person name="Breuer J."/>
            <person name="Kuo A."/>
            <person name="Lipzen A."/>
            <person name="Pangilinan J."/>
            <person name="Dilworth D."/>
            <person name="Sandor L."/>
            <person name="Poggeler S."/>
            <person name="Barry K."/>
            <person name="Grigoriev I.V."/>
            <person name="Nowrousian M."/>
        </authorList>
    </citation>
    <scope>NUCLEOTIDE SEQUENCE [LARGE SCALE GENOMIC DNA]</scope>
    <source>
        <strain evidence="10 11">CBS 389.68</strain>
    </source>
</reference>
<dbReference type="PROSITE" id="PS01050">
    <property type="entry name" value="YJEF_C_2"/>
    <property type="match status" value="1"/>
</dbReference>
<dbReference type="Pfam" id="PF01256">
    <property type="entry name" value="Carb_kinase"/>
    <property type="match status" value="1"/>
</dbReference>
<dbReference type="FunCoup" id="A0A4S2MWC2">
    <property type="interactions" value="145"/>
</dbReference>
<dbReference type="GO" id="GO:0110051">
    <property type="term" value="P:metabolite repair"/>
    <property type="evidence" value="ECO:0007669"/>
    <property type="project" value="TreeGrafter"/>
</dbReference>
<dbReference type="CDD" id="cd01171">
    <property type="entry name" value="YXKO-related"/>
    <property type="match status" value="1"/>
</dbReference>
<feature type="binding site" evidence="8">
    <location>
        <begin position="234"/>
        <end position="243"/>
    </location>
    <ligand>
        <name>ATP</name>
        <dbReference type="ChEBI" id="CHEBI:30616"/>
    </ligand>
</feature>
<evidence type="ECO:0000259" key="9">
    <source>
        <dbReference type="PROSITE" id="PS51383"/>
    </source>
</evidence>
<evidence type="ECO:0000256" key="8">
    <source>
        <dbReference type="HAMAP-Rule" id="MF_03157"/>
    </source>
</evidence>
<dbReference type="Gene3D" id="3.40.1190.20">
    <property type="match status" value="1"/>
</dbReference>
<feature type="domain" description="YjeF C-terminal" evidence="9">
    <location>
        <begin position="12"/>
        <end position="319"/>
    </location>
</feature>
<comment type="subcellular location">
    <subcellularLocation>
        <location evidence="8">Cytoplasm</location>
    </subcellularLocation>
</comment>
<dbReference type="GO" id="GO:0005524">
    <property type="term" value="F:ATP binding"/>
    <property type="evidence" value="ECO:0007669"/>
    <property type="project" value="UniProtKB-KW"/>
</dbReference>